<dbReference type="PANTHER" id="PTHR46577">
    <property type="entry name" value="HTH-TYPE TRANSCRIPTIONAL REGULATORY PROTEIN GABR"/>
    <property type="match status" value="1"/>
</dbReference>
<dbReference type="InterPro" id="IPR051446">
    <property type="entry name" value="HTH_trans_reg/aminotransferase"/>
</dbReference>
<dbReference type="InterPro" id="IPR015424">
    <property type="entry name" value="PyrdxlP-dep_Trfase"/>
</dbReference>
<keyword evidence="8" id="KW-1185">Reference proteome</keyword>
<dbReference type="InterPro" id="IPR000524">
    <property type="entry name" value="Tscrpt_reg_HTH_GntR"/>
</dbReference>
<keyword evidence="2" id="KW-0663">Pyridoxal phosphate</keyword>
<reference evidence="7 8" key="1">
    <citation type="submission" date="2017-02" db="EMBL/GenBank/DDBJ databases">
        <title>Whole genome shotgun sequence of Pantoea agglomerans strain AS1 isolated from a cycad, Zamia floridana in Central Florida, USA.</title>
        <authorList>
            <person name="Lata P."/>
            <person name="Govindarajan S."/>
            <person name="Qi F."/>
            <person name="Li J.-L."/>
            <person name="Maurya S.K."/>
            <person name="Sahoo M.K."/>
        </authorList>
    </citation>
    <scope>NUCLEOTIDE SEQUENCE [LARGE SCALE GENOMIC DNA]</scope>
    <source>
        <strain evidence="7 8">AS1</strain>
    </source>
</reference>
<keyword evidence="3" id="KW-0805">Transcription regulation</keyword>
<evidence type="ECO:0000256" key="2">
    <source>
        <dbReference type="ARBA" id="ARBA00022898"/>
    </source>
</evidence>
<accession>A0A1V9D945</accession>
<dbReference type="Gene3D" id="1.10.10.10">
    <property type="entry name" value="Winged helix-like DNA-binding domain superfamily/Winged helix DNA-binding domain"/>
    <property type="match status" value="1"/>
</dbReference>
<dbReference type="GO" id="GO:0003700">
    <property type="term" value="F:DNA-binding transcription factor activity"/>
    <property type="evidence" value="ECO:0007669"/>
    <property type="project" value="InterPro"/>
</dbReference>
<dbReference type="Pfam" id="PF00155">
    <property type="entry name" value="Aminotran_1_2"/>
    <property type="match status" value="1"/>
</dbReference>
<dbReference type="GO" id="GO:0003677">
    <property type="term" value="F:DNA binding"/>
    <property type="evidence" value="ECO:0007669"/>
    <property type="project" value="UniProtKB-KW"/>
</dbReference>
<dbReference type="InterPro" id="IPR015421">
    <property type="entry name" value="PyrdxlP-dep_Trfase_major"/>
</dbReference>
<dbReference type="Gene3D" id="3.40.640.10">
    <property type="entry name" value="Type I PLP-dependent aspartate aminotransferase-like (Major domain)"/>
    <property type="match status" value="1"/>
</dbReference>
<dbReference type="RefSeq" id="WP_081142327.1">
    <property type="nucleotide sequence ID" value="NZ_MWUE01000035.1"/>
</dbReference>
<evidence type="ECO:0000256" key="5">
    <source>
        <dbReference type="ARBA" id="ARBA00023163"/>
    </source>
</evidence>
<name>A0A1V9D945_9GAMM</name>
<evidence type="ECO:0000256" key="4">
    <source>
        <dbReference type="ARBA" id="ARBA00023125"/>
    </source>
</evidence>
<keyword evidence="5" id="KW-0804">Transcription</keyword>
<dbReference type="Pfam" id="PF00392">
    <property type="entry name" value="GntR"/>
    <property type="match status" value="1"/>
</dbReference>
<organism evidence="7 8">
    <name type="scientific">Pantoea latae</name>
    <dbReference type="NCBI Taxonomy" id="1964541"/>
    <lineage>
        <taxon>Bacteria</taxon>
        <taxon>Pseudomonadati</taxon>
        <taxon>Pseudomonadota</taxon>
        <taxon>Gammaproteobacteria</taxon>
        <taxon>Enterobacterales</taxon>
        <taxon>Erwiniaceae</taxon>
        <taxon>Pantoea</taxon>
    </lineage>
</organism>
<dbReference type="InterPro" id="IPR004839">
    <property type="entry name" value="Aminotransferase_I/II_large"/>
</dbReference>
<keyword evidence="4 7" id="KW-0238">DNA-binding</keyword>
<dbReference type="OrthoDB" id="9808770at2"/>
<dbReference type="EMBL" id="MWUE01000035">
    <property type="protein sequence ID" value="OQP30368.1"/>
    <property type="molecule type" value="Genomic_DNA"/>
</dbReference>
<dbReference type="GO" id="GO:0030170">
    <property type="term" value="F:pyridoxal phosphate binding"/>
    <property type="evidence" value="ECO:0007669"/>
    <property type="project" value="InterPro"/>
</dbReference>
<evidence type="ECO:0000256" key="3">
    <source>
        <dbReference type="ARBA" id="ARBA00023015"/>
    </source>
</evidence>
<dbReference type="AlphaFoldDB" id="A0A1V9D945"/>
<comment type="similarity">
    <text evidence="1">In the C-terminal section; belongs to the class-I pyridoxal-phosphate-dependent aminotransferase family.</text>
</comment>
<dbReference type="SUPFAM" id="SSF46785">
    <property type="entry name" value="Winged helix' DNA-binding domain"/>
    <property type="match status" value="1"/>
</dbReference>
<sequence>MDPPVPDKGSTSTLLAAPLVLNGGDTLQQQLCQRIKRAILAGQLPAGTRLPATRQLAQDLQVSRNTVINAWTQLQAEGYLISDRQGSRVSPIALPASAAADVSSEAPVADRVALLHSSHRYSREEMPLRAGVPALTHFPFAAWRRALNRVLNDTPQRLLGYGDPLGEMALRAALAQHLSLTRGVRCQPQQIVITEGAQQALSLCVTLLSNPGDVGWVEDPGYRGAKAAMLAGNLRVQPVAVDAQGLAPDARLWQHAAPRLIYCSPTHQYPTGAVMSAARRLALLAKAQAHQAWIIEDDYDGDFRYVGEPIGAMQGMTPGAPVIYIGSFSKTLFPALRLGFMVLPATLAASLRPALHELLRGGNRLEQQALAAFIASGDFTRHLSKMRRLYRQRQQTLRQALQETLGAQVALLGGECGMHLVLRLADEIDDAALAARLWQAGYAPAALSGYCAGDAPLRGLVLGYGNTSNAQLQAGARQIGRLLAGRY</sequence>
<evidence type="ECO:0000259" key="6">
    <source>
        <dbReference type="PROSITE" id="PS50949"/>
    </source>
</evidence>
<dbReference type="PROSITE" id="PS50949">
    <property type="entry name" value="HTH_GNTR"/>
    <property type="match status" value="1"/>
</dbReference>
<dbReference type="InterPro" id="IPR036390">
    <property type="entry name" value="WH_DNA-bd_sf"/>
</dbReference>
<dbReference type="SMART" id="SM00345">
    <property type="entry name" value="HTH_GNTR"/>
    <property type="match status" value="1"/>
</dbReference>
<feature type="domain" description="HTH gntR-type" evidence="6">
    <location>
        <begin position="25"/>
        <end position="92"/>
    </location>
</feature>
<dbReference type="InterPro" id="IPR036388">
    <property type="entry name" value="WH-like_DNA-bd_sf"/>
</dbReference>
<dbReference type="PANTHER" id="PTHR46577:SF1">
    <property type="entry name" value="HTH-TYPE TRANSCRIPTIONAL REGULATORY PROTEIN GABR"/>
    <property type="match status" value="1"/>
</dbReference>
<dbReference type="Proteomes" id="UP000192769">
    <property type="component" value="Unassembled WGS sequence"/>
</dbReference>
<evidence type="ECO:0000313" key="7">
    <source>
        <dbReference type="EMBL" id="OQP30368.1"/>
    </source>
</evidence>
<dbReference type="CDD" id="cd00609">
    <property type="entry name" value="AAT_like"/>
    <property type="match status" value="1"/>
</dbReference>
<comment type="caution">
    <text evidence="7">The sequence shown here is derived from an EMBL/GenBank/DDBJ whole genome shotgun (WGS) entry which is preliminary data.</text>
</comment>
<evidence type="ECO:0000256" key="1">
    <source>
        <dbReference type="ARBA" id="ARBA00005384"/>
    </source>
</evidence>
<dbReference type="CDD" id="cd07377">
    <property type="entry name" value="WHTH_GntR"/>
    <property type="match status" value="1"/>
</dbReference>
<proteinExistence type="inferred from homology"/>
<dbReference type="SUPFAM" id="SSF53383">
    <property type="entry name" value="PLP-dependent transferases"/>
    <property type="match status" value="1"/>
</dbReference>
<protein>
    <submittedName>
        <fullName evidence="7">DNA-binding protein</fullName>
    </submittedName>
</protein>
<evidence type="ECO:0000313" key="8">
    <source>
        <dbReference type="Proteomes" id="UP000192769"/>
    </source>
</evidence>
<dbReference type="PRINTS" id="PR00035">
    <property type="entry name" value="HTHGNTR"/>
</dbReference>
<gene>
    <name evidence="7" type="ORF">B2J69_21640</name>
</gene>